<sequence length="100" mass="11404">MTSEAAGAVVEYRIGAAAAPDTGDTDGDGLPPPDTKRWVMRRKAQIVDGVRNGQISLEEACRRYNLTVEEFLSWQRLIERHGMRGLRTTRLQEYRRSERL</sequence>
<proteinExistence type="predicted"/>
<gene>
    <name evidence="2" type="ORF">ACFQPS_03645</name>
</gene>
<dbReference type="RefSeq" id="WP_377356517.1">
    <property type="nucleotide sequence ID" value="NZ_JBHTCM010000004.1"/>
</dbReference>
<reference evidence="3" key="1">
    <citation type="journal article" date="2019" name="Int. J. Syst. Evol. Microbiol.">
        <title>The Global Catalogue of Microorganisms (GCM) 10K type strain sequencing project: providing services to taxonomists for standard genome sequencing and annotation.</title>
        <authorList>
            <consortium name="The Broad Institute Genomics Platform"/>
            <consortium name="The Broad Institute Genome Sequencing Center for Infectious Disease"/>
            <person name="Wu L."/>
            <person name="Ma J."/>
        </authorList>
    </citation>
    <scope>NUCLEOTIDE SEQUENCE [LARGE SCALE GENOMIC DNA]</scope>
    <source>
        <strain evidence="3">CGMCC 1.16275</strain>
    </source>
</reference>
<evidence type="ECO:0000313" key="2">
    <source>
        <dbReference type="EMBL" id="MFC7332242.1"/>
    </source>
</evidence>
<evidence type="ECO:0000313" key="3">
    <source>
        <dbReference type="Proteomes" id="UP001596456"/>
    </source>
</evidence>
<dbReference type="Gene3D" id="1.10.10.10">
    <property type="entry name" value="Winged helix-like DNA-binding domain superfamily/Winged helix DNA-binding domain"/>
    <property type="match status" value="1"/>
</dbReference>
<protein>
    <submittedName>
        <fullName evidence="2">DUF1153 domain-containing protein</fullName>
    </submittedName>
</protein>
<dbReference type="EMBL" id="JBHTCM010000004">
    <property type="protein sequence ID" value="MFC7332242.1"/>
    <property type="molecule type" value="Genomic_DNA"/>
</dbReference>
<dbReference type="InterPro" id="IPR009534">
    <property type="entry name" value="DUF1153"/>
</dbReference>
<keyword evidence="3" id="KW-1185">Reference proteome</keyword>
<dbReference type="SUPFAM" id="SSF48295">
    <property type="entry name" value="TrpR-like"/>
    <property type="match status" value="1"/>
</dbReference>
<organism evidence="2 3">
    <name type="scientific">Rhodocista pekingensis</name>
    <dbReference type="NCBI Taxonomy" id="201185"/>
    <lineage>
        <taxon>Bacteria</taxon>
        <taxon>Pseudomonadati</taxon>
        <taxon>Pseudomonadota</taxon>
        <taxon>Alphaproteobacteria</taxon>
        <taxon>Rhodospirillales</taxon>
        <taxon>Azospirillaceae</taxon>
        <taxon>Rhodocista</taxon>
    </lineage>
</organism>
<dbReference type="Pfam" id="PF06627">
    <property type="entry name" value="DUF1153"/>
    <property type="match status" value="1"/>
</dbReference>
<evidence type="ECO:0000256" key="1">
    <source>
        <dbReference type="SAM" id="MobiDB-lite"/>
    </source>
</evidence>
<comment type="caution">
    <text evidence="2">The sequence shown here is derived from an EMBL/GenBank/DDBJ whole genome shotgun (WGS) entry which is preliminary data.</text>
</comment>
<feature type="region of interest" description="Disordered" evidence="1">
    <location>
        <begin position="16"/>
        <end position="36"/>
    </location>
</feature>
<accession>A0ABW2KQG7</accession>
<dbReference type="InterPro" id="IPR036388">
    <property type="entry name" value="WH-like_DNA-bd_sf"/>
</dbReference>
<dbReference type="InterPro" id="IPR010921">
    <property type="entry name" value="Trp_repressor/repl_initiator"/>
</dbReference>
<dbReference type="Proteomes" id="UP001596456">
    <property type="component" value="Unassembled WGS sequence"/>
</dbReference>
<name>A0ABW2KQG7_9PROT</name>